<dbReference type="AlphaFoldDB" id="A0A6B0VAM4"/>
<evidence type="ECO:0000313" key="2">
    <source>
        <dbReference type="EMBL" id="MXU98635.1"/>
    </source>
</evidence>
<dbReference type="EMBL" id="GIFC01016552">
    <property type="protein sequence ID" value="MXU98635.1"/>
    <property type="molecule type" value="Transcribed_RNA"/>
</dbReference>
<feature type="chain" id="PRO_5025576031" evidence="1">
    <location>
        <begin position="27"/>
        <end position="351"/>
    </location>
</feature>
<proteinExistence type="predicted"/>
<accession>A0A6B0VAM4</accession>
<organism evidence="2">
    <name type="scientific">Ixodes ricinus</name>
    <name type="common">Common tick</name>
    <name type="synonym">Acarus ricinus</name>
    <dbReference type="NCBI Taxonomy" id="34613"/>
    <lineage>
        <taxon>Eukaryota</taxon>
        <taxon>Metazoa</taxon>
        <taxon>Ecdysozoa</taxon>
        <taxon>Arthropoda</taxon>
        <taxon>Chelicerata</taxon>
        <taxon>Arachnida</taxon>
        <taxon>Acari</taxon>
        <taxon>Parasitiformes</taxon>
        <taxon>Ixodida</taxon>
        <taxon>Ixodoidea</taxon>
        <taxon>Ixodidae</taxon>
        <taxon>Ixodinae</taxon>
        <taxon>Ixodes</taxon>
    </lineage>
</organism>
<sequence length="351" mass="39185">MGRAAWRASCCACSWRFLLPSPGLWGGSGSFFVFFKRSELLETLVDTVMAVFEKCGGGLRFTFEVPKEGVLQYLDLSLLLGDSHVCWTYRPRSKKGILDWRSAHSKVVKRGIVISCLSSELKKSCLHTLGESFRLQTDRLRKAGYPTTLLSDVASKLLKKVKGSQSTQRDVERKRPVVIPYLHRISHNLKNVGNRYAIPVVFSAPQKMSQICPRVQAKAEGIARNKCSKKHVRPFVPCVTGVVYSIPLSCGRTYVGQTGRCLNERLREHRYSLGATVGGHLSVHCKECLCEPFFSGATAILGRHRDKVTREVLEAFHVQSRGKNCISAASVALSGKELEFLKLTMRVQRVP</sequence>
<reference evidence="2" key="1">
    <citation type="submission" date="2019-12" db="EMBL/GenBank/DDBJ databases">
        <title>An insight into the sialome of adult female Ixodes ricinus ticks feeding for 6 days.</title>
        <authorList>
            <person name="Perner J."/>
            <person name="Ribeiro J.M.C."/>
        </authorList>
    </citation>
    <scope>NUCLEOTIDE SEQUENCE</scope>
    <source>
        <strain evidence="2">Semi-engorged</strain>
        <tissue evidence="2">Salivary glands</tissue>
    </source>
</reference>
<protein>
    <submittedName>
        <fullName evidence="2">Putative tick transposon</fullName>
    </submittedName>
</protein>
<name>A0A6B0VAM4_IXORI</name>
<keyword evidence="1" id="KW-0732">Signal</keyword>
<evidence type="ECO:0000256" key="1">
    <source>
        <dbReference type="SAM" id="SignalP"/>
    </source>
</evidence>
<feature type="signal peptide" evidence="1">
    <location>
        <begin position="1"/>
        <end position="26"/>
    </location>
</feature>